<evidence type="ECO:0000256" key="1">
    <source>
        <dbReference type="SAM" id="MobiDB-lite"/>
    </source>
</evidence>
<dbReference type="Gene3D" id="2.30.29.30">
    <property type="entry name" value="Pleckstrin-homology domain (PH domain)/Phosphotyrosine-binding domain (PTB)"/>
    <property type="match status" value="1"/>
</dbReference>
<proteinExistence type="predicted"/>
<reference evidence="3" key="1">
    <citation type="submission" date="2023-07" db="EMBL/GenBank/DDBJ databases">
        <authorList>
            <consortium name="AG Swart"/>
            <person name="Singh M."/>
            <person name="Singh A."/>
            <person name="Seah K."/>
            <person name="Emmerich C."/>
        </authorList>
    </citation>
    <scope>NUCLEOTIDE SEQUENCE</scope>
    <source>
        <strain evidence="3">DP1</strain>
    </source>
</reference>
<evidence type="ECO:0000313" key="3">
    <source>
        <dbReference type="EMBL" id="CAI2386236.1"/>
    </source>
</evidence>
<dbReference type="InterPro" id="IPR011993">
    <property type="entry name" value="PH-like_dom_sf"/>
</dbReference>
<evidence type="ECO:0000313" key="4">
    <source>
        <dbReference type="Proteomes" id="UP001295684"/>
    </source>
</evidence>
<feature type="region of interest" description="Disordered" evidence="1">
    <location>
        <begin position="152"/>
        <end position="207"/>
    </location>
</feature>
<feature type="compositionally biased region" description="Basic and acidic residues" evidence="1">
    <location>
        <begin position="57"/>
        <end position="74"/>
    </location>
</feature>
<feature type="compositionally biased region" description="Polar residues" evidence="1">
    <location>
        <begin position="1"/>
        <end position="11"/>
    </location>
</feature>
<feature type="region of interest" description="Disordered" evidence="1">
    <location>
        <begin position="1"/>
        <end position="74"/>
    </location>
</feature>
<keyword evidence="4" id="KW-1185">Reference proteome</keyword>
<sequence length="660" mass="76035">MDDNDSFQNGQESKEVDNIGESPYARSTGNCNNFHRNNNHEVMKSNNFSESSHNKKCYTEQREEGAENEHVSTSMKLDKLFHDAEKQERFHITQTFDYRKSTPEKYDHQKNSTTQEGLFKNSQKLNDRSPLKKISQASSIVQLSSVKVDFSEEGELQSSSGGNAPSIGGNQSQNFNSCSQNEYKSQTSVQKPFHTPKKSGGNNHYAEDLNASNMRQSQDFHNSELSEHSKVGERYNRKLSLIPEESKKAEEPSISPQNREENVIDDFLLQLNSVLNNNEEVKEEQNEELKVSNSIPQQQRTVVTKNLLDLNSSREHSSFHESLDPSSTSRNSQLVPCNLNLEQKEGWLLKRSHKNPKSVGWQSRYCVIKHQKFMYYKSESKKELDGVIDFNLCSCKITVPKEYTSGELIGTSFKIDVLAASRYFEFLICDETKAECLDWLKVLQKHQETSKGVKENLTNVSIQPSFWKMLRCSEDDFIKNSKTGDILLFKSKSCIAWTQRLFSRSEYDHVALLFKFGEKLVIFESTSQLGVDLLDWNAFMNNKWHKLYSKMVYRRLNYRVSEDDIEQLEDFAQQVRGKKYKMNLVKICRQKSDRDASENIKETKSYFCSELIASAYKRIGLLPPDISATQYWPGAFSVNSDTEYLKDATLGDEYLIDFSL</sequence>
<feature type="region of interest" description="Disordered" evidence="1">
    <location>
        <begin position="217"/>
        <end position="236"/>
    </location>
</feature>
<evidence type="ECO:0000259" key="2">
    <source>
        <dbReference type="PROSITE" id="PS50003"/>
    </source>
</evidence>
<dbReference type="SMART" id="SM00233">
    <property type="entry name" value="PH"/>
    <property type="match status" value="1"/>
</dbReference>
<dbReference type="InterPro" id="IPR038765">
    <property type="entry name" value="Papain-like_cys_pep_sf"/>
</dbReference>
<dbReference type="EMBL" id="CAMPGE010028723">
    <property type="protein sequence ID" value="CAI2386236.1"/>
    <property type="molecule type" value="Genomic_DNA"/>
</dbReference>
<dbReference type="Pfam" id="PF05708">
    <property type="entry name" value="Peptidase_C92"/>
    <property type="match status" value="1"/>
</dbReference>
<dbReference type="CDD" id="cd00821">
    <property type="entry name" value="PH"/>
    <property type="match status" value="1"/>
</dbReference>
<name>A0AAD1Y903_EUPCR</name>
<dbReference type="PANTHER" id="PTHR47112:SF1">
    <property type="entry name" value="PX DOMAIN-CONTAINING PROTEIN"/>
    <property type="match status" value="1"/>
</dbReference>
<dbReference type="Pfam" id="PF00169">
    <property type="entry name" value="PH"/>
    <property type="match status" value="1"/>
</dbReference>
<dbReference type="SUPFAM" id="SSF54001">
    <property type="entry name" value="Cysteine proteinases"/>
    <property type="match status" value="1"/>
</dbReference>
<dbReference type="InterPro" id="IPR001849">
    <property type="entry name" value="PH_domain"/>
</dbReference>
<protein>
    <recommendedName>
        <fullName evidence="2">PH domain-containing protein</fullName>
    </recommendedName>
</protein>
<dbReference type="InterPro" id="IPR024453">
    <property type="entry name" value="Peptidase_C92"/>
</dbReference>
<gene>
    <name evidence="3" type="ORF">ECRASSUSDP1_LOCUS27845</name>
</gene>
<dbReference type="SUPFAM" id="SSF50729">
    <property type="entry name" value="PH domain-like"/>
    <property type="match status" value="1"/>
</dbReference>
<feature type="compositionally biased region" description="Basic and acidic residues" evidence="1">
    <location>
        <begin position="221"/>
        <end position="236"/>
    </location>
</feature>
<feature type="compositionally biased region" description="Basic and acidic residues" evidence="1">
    <location>
        <begin position="92"/>
        <end position="110"/>
    </location>
</feature>
<feature type="compositionally biased region" description="Polar residues" evidence="1">
    <location>
        <begin position="111"/>
        <end position="124"/>
    </location>
</feature>
<dbReference type="AlphaFoldDB" id="A0AAD1Y903"/>
<dbReference type="PROSITE" id="PS50003">
    <property type="entry name" value="PH_DOMAIN"/>
    <property type="match status" value="1"/>
</dbReference>
<feature type="region of interest" description="Disordered" evidence="1">
    <location>
        <begin position="92"/>
        <end position="138"/>
    </location>
</feature>
<dbReference type="Gene3D" id="3.90.1720.10">
    <property type="entry name" value="endopeptidase domain like (from Nostoc punctiforme)"/>
    <property type="match status" value="1"/>
</dbReference>
<organism evidence="3 4">
    <name type="scientific">Euplotes crassus</name>
    <dbReference type="NCBI Taxonomy" id="5936"/>
    <lineage>
        <taxon>Eukaryota</taxon>
        <taxon>Sar</taxon>
        <taxon>Alveolata</taxon>
        <taxon>Ciliophora</taxon>
        <taxon>Intramacronucleata</taxon>
        <taxon>Spirotrichea</taxon>
        <taxon>Hypotrichia</taxon>
        <taxon>Euplotida</taxon>
        <taxon>Euplotidae</taxon>
        <taxon>Moneuplotes</taxon>
    </lineage>
</organism>
<dbReference type="Proteomes" id="UP001295684">
    <property type="component" value="Unassembled WGS sequence"/>
</dbReference>
<feature type="compositionally biased region" description="Low complexity" evidence="1">
    <location>
        <begin position="170"/>
        <end position="181"/>
    </location>
</feature>
<feature type="domain" description="PH" evidence="2">
    <location>
        <begin position="341"/>
        <end position="448"/>
    </location>
</feature>
<comment type="caution">
    <text evidence="3">The sequence shown here is derived from an EMBL/GenBank/DDBJ whole genome shotgun (WGS) entry which is preliminary data.</text>
</comment>
<accession>A0AAD1Y903</accession>
<dbReference type="PANTHER" id="PTHR47112">
    <property type="entry name" value="PX DOMAIN-CONTAINING PROTEIN"/>
    <property type="match status" value="1"/>
</dbReference>